<dbReference type="SUPFAM" id="SSF52777">
    <property type="entry name" value="CoA-dependent acyltransferases"/>
    <property type="match status" value="1"/>
</dbReference>
<dbReference type="GO" id="GO:0016740">
    <property type="term" value="F:transferase activity"/>
    <property type="evidence" value="ECO:0007669"/>
    <property type="project" value="UniProtKB-KW"/>
</dbReference>
<dbReference type="InterPro" id="IPR023213">
    <property type="entry name" value="CAT-like_dom_sf"/>
</dbReference>
<evidence type="ECO:0000313" key="2">
    <source>
        <dbReference type="EMBL" id="THU64866.1"/>
    </source>
</evidence>
<keyword evidence="3" id="KW-1185">Reference proteome</keyword>
<dbReference type="STRING" id="52838.A0A4S8JRZ7"/>
<organism evidence="2 3">
    <name type="scientific">Musa balbisiana</name>
    <name type="common">Banana</name>
    <dbReference type="NCBI Taxonomy" id="52838"/>
    <lineage>
        <taxon>Eukaryota</taxon>
        <taxon>Viridiplantae</taxon>
        <taxon>Streptophyta</taxon>
        <taxon>Embryophyta</taxon>
        <taxon>Tracheophyta</taxon>
        <taxon>Spermatophyta</taxon>
        <taxon>Magnoliopsida</taxon>
        <taxon>Liliopsida</taxon>
        <taxon>Zingiberales</taxon>
        <taxon>Musaceae</taxon>
        <taxon>Musa</taxon>
    </lineage>
</organism>
<dbReference type="AlphaFoldDB" id="A0A4S8JRZ7"/>
<dbReference type="InterPro" id="IPR051283">
    <property type="entry name" value="Sec_Metabolite_Acyltrans"/>
</dbReference>
<dbReference type="Pfam" id="PF02458">
    <property type="entry name" value="Transferase"/>
    <property type="match status" value="1"/>
</dbReference>
<evidence type="ECO:0000313" key="3">
    <source>
        <dbReference type="Proteomes" id="UP000317650"/>
    </source>
</evidence>
<dbReference type="PANTHER" id="PTHR31896:SF64">
    <property type="entry name" value="TRICHOTHECENE 3-O-ACETYLTRANSFERASE"/>
    <property type="match status" value="1"/>
</dbReference>
<sequence>MHPTSSSLPINAFPRLPRFSVIPPPPHRRSTSSSCSVQGAMSPISLSSSLVFPAALPISNPIHSSPVSLGGAVTILSKCRVFPDCKSTIDDLPLSVSDLPMLSCHYIQKGLFFPRPPVPVASLLPLLTSCLARVLSLFPALAGRLSTRPDGRIFISCDDSGAEFYHAAAPSLTLPLLLPDSADVPAAVKLLFPLDGALSYHGHFLPISNFQLTELADGALFLGAVVNHAVVDGTSLWNFFNAWAEICRGGIPASPDLRRNYFGDSKAVLRFPSGAGPEVTFQMDAPLRERIFRFSREAIFDLKSRANRQSPKLVDDGNALVGIHEEQIPDGESEALAAVVKEDEISSFQSLCALVWRSVTRARKRLAMEATTTFRMAVNCRHRVVPPVAVNYFGNAIQSIPTKALVGDIVGRDLSWATGLLHGSVVAHGNETVRRGVAEWEAAPRCFPLGNPDGAGITMGSSHRFPMYEGNNFGWGNPVAVRSGRANKFDGKMSAFPGRDGEGSVDLEMCLAPETMAALLLDEEFMSYVSVDNLMI</sequence>
<dbReference type="Gene3D" id="3.30.559.10">
    <property type="entry name" value="Chloramphenicol acetyltransferase-like domain"/>
    <property type="match status" value="2"/>
</dbReference>
<dbReference type="EMBL" id="PYDT01000004">
    <property type="protein sequence ID" value="THU64866.1"/>
    <property type="molecule type" value="Genomic_DNA"/>
</dbReference>
<protein>
    <recommendedName>
        <fullName evidence="4">Acetyltransferase</fullName>
    </recommendedName>
</protein>
<evidence type="ECO:0000256" key="1">
    <source>
        <dbReference type="ARBA" id="ARBA00022679"/>
    </source>
</evidence>
<gene>
    <name evidence="2" type="ORF">C4D60_Mb01t30990</name>
</gene>
<accession>A0A4S8JRZ7</accession>
<comment type="caution">
    <text evidence="2">The sequence shown here is derived from an EMBL/GenBank/DDBJ whole genome shotgun (WGS) entry which is preliminary data.</text>
</comment>
<dbReference type="PANTHER" id="PTHR31896">
    <property type="entry name" value="FAMILY REGULATORY PROTEIN, PUTATIVE (AFU_ORTHOLOGUE AFUA_3G14730)-RELATED"/>
    <property type="match status" value="1"/>
</dbReference>
<evidence type="ECO:0008006" key="4">
    <source>
        <dbReference type="Google" id="ProtNLM"/>
    </source>
</evidence>
<name>A0A4S8JRZ7_MUSBA</name>
<proteinExistence type="predicted"/>
<dbReference type="Proteomes" id="UP000317650">
    <property type="component" value="Chromosome 1"/>
</dbReference>
<reference evidence="2 3" key="1">
    <citation type="journal article" date="2019" name="Nat. Plants">
        <title>Genome sequencing of Musa balbisiana reveals subgenome evolution and function divergence in polyploid bananas.</title>
        <authorList>
            <person name="Yao X."/>
        </authorList>
    </citation>
    <scope>NUCLEOTIDE SEQUENCE [LARGE SCALE GENOMIC DNA]</scope>
    <source>
        <strain evidence="3">cv. DH-PKW</strain>
        <tissue evidence="2">Leaves</tissue>
    </source>
</reference>
<keyword evidence="1" id="KW-0808">Transferase</keyword>